<keyword evidence="2" id="KW-0378">Hydrolase</keyword>
<dbReference type="InterPro" id="IPR002641">
    <property type="entry name" value="PNPLA_dom"/>
</dbReference>
<dbReference type="InterPro" id="IPR045943">
    <property type="entry name" value="DUF6363"/>
</dbReference>
<evidence type="ECO:0000256" key="1">
    <source>
        <dbReference type="ARBA" id="ARBA00023098"/>
    </source>
</evidence>
<dbReference type="EMBL" id="CYZV01000001">
    <property type="protein sequence ID" value="CUN49762.1"/>
    <property type="molecule type" value="Genomic_DNA"/>
</dbReference>
<dbReference type="Pfam" id="PF01734">
    <property type="entry name" value="Patatin"/>
    <property type="match status" value="1"/>
</dbReference>
<dbReference type="GO" id="GO:0016042">
    <property type="term" value="P:lipid catabolic process"/>
    <property type="evidence" value="ECO:0007669"/>
    <property type="project" value="UniProtKB-UniRule"/>
</dbReference>
<reference evidence="4 5" key="1">
    <citation type="submission" date="2015-09" db="EMBL/GenBank/DDBJ databases">
        <authorList>
            <consortium name="Pathogen Informatics"/>
        </authorList>
    </citation>
    <scope>NUCLEOTIDE SEQUENCE [LARGE SCALE GENOMIC DNA]</scope>
    <source>
        <strain evidence="4 5">2789STDY5834855</strain>
    </source>
</reference>
<dbReference type="OrthoDB" id="9802424at2"/>
<sequence>MVIFGILLKEVISLIGVIDVGGGLRGIYGAGVFDFCLDNNINFDYGIGVSAGSANIASFLGKQKGRNLKFYSEYIFRKEYMSFHNLFRNGSYIDLDYVYSGLSNSNCENPLNYDGIIKSNSIFKIVATNSLTGDTIYFDKSSLSKDDYDVFKASCCIPIVCKPYTIDGINYFDGGLSDPLPIKKAINDGCDKIVLILTKPVGFDEPDKTDRILAKLLNKTYPIASQKLLNRHKKYNEGIEIALKYQSQNKALIIAPADCCGVNTLTKKAENLLQLYNKGYKDSESLLSFIKSDSQAIV</sequence>
<dbReference type="Pfam" id="PF19890">
    <property type="entry name" value="DUF6363"/>
    <property type="match status" value="1"/>
</dbReference>
<evidence type="ECO:0000313" key="5">
    <source>
        <dbReference type="Proteomes" id="UP000095558"/>
    </source>
</evidence>
<dbReference type="SUPFAM" id="SSF52151">
    <property type="entry name" value="FabD/lysophospholipase-like"/>
    <property type="match status" value="1"/>
</dbReference>
<dbReference type="PROSITE" id="PS51635">
    <property type="entry name" value="PNPLA"/>
    <property type="match status" value="1"/>
</dbReference>
<evidence type="ECO:0000259" key="3">
    <source>
        <dbReference type="PROSITE" id="PS51635"/>
    </source>
</evidence>
<name>A0A173XD97_9CLOT</name>
<feature type="active site" description="Proton acceptor" evidence="2">
    <location>
        <position position="173"/>
    </location>
</feature>
<dbReference type="AlphaFoldDB" id="A0A173XD97"/>
<dbReference type="GO" id="GO:0016787">
    <property type="term" value="F:hydrolase activity"/>
    <property type="evidence" value="ECO:0007669"/>
    <property type="project" value="UniProtKB-UniRule"/>
</dbReference>
<accession>A0A173XD97</accession>
<feature type="short sequence motif" description="DGA/G" evidence="2">
    <location>
        <begin position="173"/>
        <end position="175"/>
    </location>
</feature>
<feature type="active site" description="Nucleophile" evidence="2">
    <location>
        <position position="50"/>
    </location>
</feature>
<dbReference type="CDD" id="cd07208">
    <property type="entry name" value="Pat_hypo_Ecoli_yjju_like"/>
    <property type="match status" value="1"/>
</dbReference>
<keyword evidence="2" id="KW-0442">Lipid degradation</keyword>
<dbReference type="InterPro" id="IPR016035">
    <property type="entry name" value="Acyl_Trfase/lysoPLipase"/>
</dbReference>
<dbReference type="Proteomes" id="UP000095558">
    <property type="component" value="Unassembled WGS sequence"/>
</dbReference>
<feature type="short sequence motif" description="GXGXXG" evidence="2">
    <location>
        <begin position="21"/>
        <end position="26"/>
    </location>
</feature>
<proteinExistence type="predicted"/>
<evidence type="ECO:0000256" key="2">
    <source>
        <dbReference type="PROSITE-ProRule" id="PRU01161"/>
    </source>
</evidence>
<dbReference type="InterPro" id="IPR037483">
    <property type="entry name" value="YjjU-like"/>
</dbReference>
<evidence type="ECO:0000313" key="4">
    <source>
        <dbReference type="EMBL" id="CUN49762.1"/>
    </source>
</evidence>
<feature type="short sequence motif" description="GXSXG" evidence="2">
    <location>
        <begin position="48"/>
        <end position="52"/>
    </location>
</feature>
<protein>
    <submittedName>
        <fullName evidence="4">Patatin-like phospholipase</fullName>
    </submittedName>
</protein>
<dbReference type="Gene3D" id="3.40.1090.10">
    <property type="entry name" value="Cytosolic phospholipase A2 catalytic domain"/>
    <property type="match status" value="1"/>
</dbReference>
<keyword evidence="1 2" id="KW-0443">Lipid metabolism</keyword>
<organism evidence="4 5">
    <name type="scientific">Clostridium disporicum</name>
    <dbReference type="NCBI Taxonomy" id="84024"/>
    <lineage>
        <taxon>Bacteria</taxon>
        <taxon>Bacillati</taxon>
        <taxon>Bacillota</taxon>
        <taxon>Clostridia</taxon>
        <taxon>Eubacteriales</taxon>
        <taxon>Clostridiaceae</taxon>
        <taxon>Clostridium</taxon>
    </lineage>
</organism>
<feature type="domain" description="PNPLA" evidence="3">
    <location>
        <begin position="17"/>
        <end position="186"/>
    </location>
</feature>
<gene>
    <name evidence="4" type="ORF">ERS852470_00061</name>
</gene>